<dbReference type="EMBL" id="JAHUTI010010430">
    <property type="protein sequence ID" value="MED6235413.1"/>
    <property type="molecule type" value="Genomic_DNA"/>
</dbReference>
<reference evidence="14 15" key="1">
    <citation type="submission" date="2021-07" db="EMBL/GenBank/DDBJ databases">
        <authorList>
            <person name="Palmer J.M."/>
        </authorList>
    </citation>
    <scope>NUCLEOTIDE SEQUENCE [LARGE SCALE GENOMIC DNA]</scope>
    <source>
        <strain evidence="14 15">AT_MEX2019</strain>
        <tissue evidence="14">Muscle</tissue>
    </source>
</reference>
<dbReference type="SUPFAM" id="SSF48726">
    <property type="entry name" value="Immunoglobulin"/>
    <property type="match status" value="2"/>
</dbReference>
<name>A0ABU7ABS1_9TELE</name>
<dbReference type="SUPFAM" id="SSF56436">
    <property type="entry name" value="C-type lectin-like"/>
    <property type="match status" value="1"/>
</dbReference>
<keyword evidence="9 12" id="KW-0472">Membrane</keyword>
<organism evidence="14 15">
    <name type="scientific">Ataeniobius toweri</name>
    <dbReference type="NCBI Taxonomy" id="208326"/>
    <lineage>
        <taxon>Eukaryota</taxon>
        <taxon>Metazoa</taxon>
        <taxon>Chordata</taxon>
        <taxon>Craniata</taxon>
        <taxon>Vertebrata</taxon>
        <taxon>Euteleostomi</taxon>
        <taxon>Actinopterygii</taxon>
        <taxon>Neopterygii</taxon>
        <taxon>Teleostei</taxon>
        <taxon>Neoteleostei</taxon>
        <taxon>Acanthomorphata</taxon>
        <taxon>Ovalentaria</taxon>
        <taxon>Atherinomorphae</taxon>
        <taxon>Cyprinodontiformes</taxon>
        <taxon>Goodeidae</taxon>
        <taxon>Ataeniobius</taxon>
    </lineage>
</organism>
<evidence type="ECO:0000256" key="10">
    <source>
        <dbReference type="ARBA" id="ARBA00023157"/>
    </source>
</evidence>
<dbReference type="SMART" id="SM00111">
    <property type="entry name" value="C4"/>
    <property type="match status" value="1"/>
</dbReference>
<dbReference type="InterPro" id="IPR013106">
    <property type="entry name" value="Ig_V-set"/>
</dbReference>
<keyword evidence="6" id="KW-0677">Repeat</keyword>
<feature type="region of interest" description="Disordered" evidence="11">
    <location>
        <begin position="443"/>
        <end position="464"/>
    </location>
</feature>
<evidence type="ECO:0000256" key="7">
    <source>
        <dbReference type="ARBA" id="ARBA00022869"/>
    </source>
</evidence>
<evidence type="ECO:0000256" key="9">
    <source>
        <dbReference type="ARBA" id="ARBA00023136"/>
    </source>
</evidence>
<evidence type="ECO:0000256" key="3">
    <source>
        <dbReference type="ARBA" id="ARBA00022525"/>
    </source>
</evidence>
<dbReference type="Proteomes" id="UP001345963">
    <property type="component" value="Unassembled WGS sequence"/>
</dbReference>
<dbReference type="SMART" id="SM00409">
    <property type="entry name" value="IG"/>
    <property type="match status" value="2"/>
</dbReference>
<dbReference type="PANTHER" id="PTHR11860:SF54">
    <property type="entry name" value="TRIGGERING RECEPTOR EXPRESSED ON MYELOID CELLS 2"/>
    <property type="match status" value="1"/>
</dbReference>
<evidence type="ECO:0000313" key="14">
    <source>
        <dbReference type="EMBL" id="MED6235413.1"/>
    </source>
</evidence>
<keyword evidence="7" id="KW-0084">Basement membrane</keyword>
<comment type="subcellular location">
    <subcellularLocation>
        <location evidence="2">Membrane</location>
    </subcellularLocation>
    <subcellularLocation>
        <location evidence="1">Secreted</location>
        <location evidence="1">Extracellular space</location>
        <location evidence="1">Extracellular matrix</location>
        <location evidence="1">Basement membrane</location>
    </subcellularLocation>
</comment>
<evidence type="ECO:0000256" key="4">
    <source>
        <dbReference type="ARBA" id="ARBA00022530"/>
    </source>
</evidence>
<feature type="domain" description="Collagen IV NC1" evidence="13">
    <location>
        <begin position="1"/>
        <end position="39"/>
    </location>
</feature>
<keyword evidence="15" id="KW-1185">Reference proteome</keyword>
<dbReference type="InterPro" id="IPR036179">
    <property type="entry name" value="Ig-like_dom_sf"/>
</dbReference>
<keyword evidence="10" id="KW-1015">Disulfide bond</keyword>
<sequence>MVGTVGSCLQRFSTLPFLICEIAGECRYAERNDYSYWLSNIRDPQLQNQTSTDQETLQSKISRGPVFSSNNSTSDPNFQKKFCHETVIEWFWVGPALQIRDTRALKALTQYGVSGENILFPCLFGSSGTLKIFCRKTCEGDNLFIKTSDNTTESGRYRIKYIKEASRTYSVLSVSISELTPSDSGLYRCGLGESLPSASYQDVRLVVVDALLDGNKDNHLYKEPGGSLTVACSFERSGRKRLFCRGGCGTDEVLIQTDGVRAERGRYRIEYDAGPTSGGVLLVTITQLTQSDSGWYQCKMDRTILKDLYRDFIVTVTDAADPSTFIPTITQNLRSSSESFTSSVSSETSSLNQEILPASDSPFCHNVVLMVLTLTITLILLSVALLAFCRTTSGEAQTAPAVETEKTPATEGATIYENVSEDYGLWRSVDEVIYAAYSETVNTRPTRAEEDEDSSSETIDAPQL</sequence>
<dbReference type="PANTHER" id="PTHR11860">
    <property type="entry name" value="POLYMERIC-IMMUNOGLOBULIN RECEPTOR"/>
    <property type="match status" value="1"/>
</dbReference>
<dbReference type="InterPro" id="IPR003599">
    <property type="entry name" value="Ig_sub"/>
</dbReference>
<evidence type="ECO:0000256" key="8">
    <source>
        <dbReference type="ARBA" id="ARBA00023119"/>
    </source>
</evidence>
<keyword evidence="4" id="KW-0272">Extracellular matrix</keyword>
<dbReference type="PROSITE" id="PS51403">
    <property type="entry name" value="NC1_IV"/>
    <property type="match status" value="1"/>
</dbReference>
<dbReference type="InterPro" id="IPR036954">
    <property type="entry name" value="Collagen_IV_NC_sf"/>
</dbReference>
<dbReference type="Gene3D" id="2.60.40.10">
    <property type="entry name" value="Immunoglobulins"/>
    <property type="match status" value="2"/>
</dbReference>
<evidence type="ECO:0000256" key="5">
    <source>
        <dbReference type="ARBA" id="ARBA00022692"/>
    </source>
</evidence>
<keyword evidence="3" id="KW-0964">Secreted</keyword>
<evidence type="ECO:0000256" key="11">
    <source>
        <dbReference type="SAM" id="MobiDB-lite"/>
    </source>
</evidence>
<keyword evidence="12" id="KW-1133">Transmembrane helix</keyword>
<dbReference type="Pfam" id="PF01413">
    <property type="entry name" value="C4"/>
    <property type="match status" value="1"/>
</dbReference>
<dbReference type="InterPro" id="IPR001442">
    <property type="entry name" value="Collagen_IV_NC"/>
</dbReference>
<comment type="caution">
    <text evidence="14">The sequence shown here is derived from an EMBL/GenBank/DDBJ whole genome shotgun (WGS) entry which is preliminary data.</text>
</comment>
<evidence type="ECO:0000313" key="15">
    <source>
        <dbReference type="Proteomes" id="UP001345963"/>
    </source>
</evidence>
<accession>A0ABU7ABS1</accession>
<dbReference type="InterPro" id="IPR013783">
    <property type="entry name" value="Ig-like_fold"/>
</dbReference>
<evidence type="ECO:0000256" key="12">
    <source>
        <dbReference type="SAM" id="Phobius"/>
    </source>
</evidence>
<gene>
    <name evidence="14" type="ORF">ATANTOWER_025590</name>
</gene>
<keyword evidence="5 12" id="KW-0812">Transmembrane</keyword>
<dbReference type="Pfam" id="PF07686">
    <property type="entry name" value="V-set"/>
    <property type="match status" value="1"/>
</dbReference>
<keyword evidence="8" id="KW-0176">Collagen</keyword>
<evidence type="ECO:0000256" key="6">
    <source>
        <dbReference type="ARBA" id="ARBA00022737"/>
    </source>
</evidence>
<proteinExistence type="predicted"/>
<evidence type="ECO:0000259" key="13">
    <source>
        <dbReference type="PROSITE" id="PS51403"/>
    </source>
</evidence>
<evidence type="ECO:0000256" key="1">
    <source>
        <dbReference type="ARBA" id="ARBA00004302"/>
    </source>
</evidence>
<protein>
    <recommendedName>
        <fullName evidence="13">Collagen IV NC1 domain-containing protein</fullName>
    </recommendedName>
</protein>
<feature type="transmembrane region" description="Helical" evidence="12">
    <location>
        <begin position="367"/>
        <end position="388"/>
    </location>
</feature>
<dbReference type="Gene3D" id="2.170.240.10">
    <property type="entry name" value="Collagen IV, non-collagenous"/>
    <property type="match status" value="1"/>
</dbReference>
<dbReference type="InterPro" id="IPR050671">
    <property type="entry name" value="CD300_family_receptors"/>
</dbReference>
<dbReference type="InterPro" id="IPR016187">
    <property type="entry name" value="CTDL_fold"/>
</dbReference>
<evidence type="ECO:0000256" key="2">
    <source>
        <dbReference type="ARBA" id="ARBA00004370"/>
    </source>
</evidence>